<keyword evidence="3" id="KW-0808">Transferase</keyword>
<evidence type="ECO:0000259" key="9">
    <source>
        <dbReference type="Pfam" id="PF00266"/>
    </source>
</evidence>
<dbReference type="InterPro" id="IPR016454">
    <property type="entry name" value="Cysteine_dSase"/>
</dbReference>
<dbReference type="PANTHER" id="PTHR11601">
    <property type="entry name" value="CYSTEINE DESULFURYLASE FAMILY MEMBER"/>
    <property type="match status" value="1"/>
</dbReference>
<dbReference type="InterPro" id="IPR000192">
    <property type="entry name" value="Aminotrans_V_dom"/>
</dbReference>
<evidence type="ECO:0000256" key="4">
    <source>
        <dbReference type="ARBA" id="ARBA00022723"/>
    </source>
</evidence>
<evidence type="ECO:0000313" key="11">
    <source>
        <dbReference type="Proteomes" id="UP000177165"/>
    </source>
</evidence>
<dbReference type="PANTHER" id="PTHR11601:SF34">
    <property type="entry name" value="CYSTEINE DESULFURASE"/>
    <property type="match status" value="1"/>
</dbReference>
<evidence type="ECO:0000256" key="3">
    <source>
        <dbReference type="ARBA" id="ARBA00022679"/>
    </source>
</evidence>
<dbReference type="Gene3D" id="3.40.640.10">
    <property type="entry name" value="Type I PLP-dependent aspartate aminotransferase-like (Major domain)"/>
    <property type="match status" value="1"/>
</dbReference>
<dbReference type="InterPro" id="IPR015421">
    <property type="entry name" value="PyrdxlP-dep_Trfase_major"/>
</dbReference>
<dbReference type="EMBL" id="MHKB01000011">
    <property type="protein sequence ID" value="OGY78967.1"/>
    <property type="molecule type" value="Genomic_DNA"/>
</dbReference>
<dbReference type="Gene3D" id="1.10.260.50">
    <property type="match status" value="1"/>
</dbReference>
<evidence type="ECO:0000256" key="5">
    <source>
        <dbReference type="ARBA" id="ARBA00022898"/>
    </source>
</evidence>
<dbReference type="GO" id="GO:0051536">
    <property type="term" value="F:iron-sulfur cluster binding"/>
    <property type="evidence" value="ECO:0007669"/>
    <property type="project" value="UniProtKB-KW"/>
</dbReference>
<name>A0A1G2ASJ6_9BACT</name>
<dbReference type="Pfam" id="PF00266">
    <property type="entry name" value="Aminotran_5"/>
    <property type="match status" value="1"/>
</dbReference>
<comment type="caution">
    <text evidence="10">The sequence shown here is derived from an EMBL/GenBank/DDBJ whole genome shotgun (WGS) entry which is preliminary data.</text>
</comment>
<proteinExistence type="inferred from homology"/>
<keyword evidence="6" id="KW-0408">Iron</keyword>
<reference evidence="10 11" key="1">
    <citation type="journal article" date="2016" name="Nat. Commun.">
        <title>Thousands of microbial genomes shed light on interconnected biogeochemical processes in an aquifer system.</title>
        <authorList>
            <person name="Anantharaman K."/>
            <person name="Brown C.T."/>
            <person name="Hug L.A."/>
            <person name="Sharon I."/>
            <person name="Castelle C.J."/>
            <person name="Probst A.J."/>
            <person name="Thomas B.C."/>
            <person name="Singh A."/>
            <person name="Wilkins M.J."/>
            <person name="Karaoz U."/>
            <person name="Brodie E.L."/>
            <person name="Williams K.H."/>
            <person name="Hubbard S.S."/>
            <person name="Banfield J.F."/>
        </authorList>
    </citation>
    <scope>NUCLEOTIDE SEQUENCE [LARGE SCALE GENOMIC DNA]</scope>
</reference>
<dbReference type="PIRSF" id="PIRSF005572">
    <property type="entry name" value="NifS"/>
    <property type="match status" value="1"/>
</dbReference>
<dbReference type="InterPro" id="IPR015424">
    <property type="entry name" value="PyrdxlP-dep_Trfase"/>
</dbReference>
<evidence type="ECO:0000256" key="2">
    <source>
        <dbReference type="ARBA" id="ARBA00006490"/>
    </source>
</evidence>
<protein>
    <recommendedName>
        <fullName evidence="9">Aminotransferase class V domain-containing protein</fullName>
    </recommendedName>
</protein>
<evidence type="ECO:0000256" key="6">
    <source>
        <dbReference type="ARBA" id="ARBA00023004"/>
    </source>
</evidence>
<dbReference type="SUPFAM" id="SSF53383">
    <property type="entry name" value="PLP-dependent transferases"/>
    <property type="match status" value="1"/>
</dbReference>
<accession>A0A1G2ASJ6</accession>
<evidence type="ECO:0000256" key="7">
    <source>
        <dbReference type="ARBA" id="ARBA00023014"/>
    </source>
</evidence>
<comment type="catalytic activity">
    <reaction evidence="8">
        <text>(sulfur carrier)-H + L-cysteine = (sulfur carrier)-SH + L-alanine</text>
        <dbReference type="Rhea" id="RHEA:43892"/>
        <dbReference type="Rhea" id="RHEA-COMP:14737"/>
        <dbReference type="Rhea" id="RHEA-COMP:14739"/>
        <dbReference type="ChEBI" id="CHEBI:29917"/>
        <dbReference type="ChEBI" id="CHEBI:35235"/>
        <dbReference type="ChEBI" id="CHEBI:57972"/>
        <dbReference type="ChEBI" id="CHEBI:64428"/>
        <dbReference type="EC" id="2.8.1.7"/>
    </reaction>
</comment>
<organism evidence="10 11">
    <name type="scientific">Candidatus Kerfeldbacteria bacterium RIFCSPHIGHO2_02_FULL_42_14</name>
    <dbReference type="NCBI Taxonomy" id="1798540"/>
    <lineage>
        <taxon>Bacteria</taxon>
        <taxon>Candidatus Kerfeldiibacteriota</taxon>
    </lineage>
</organism>
<dbReference type="GO" id="GO:0046872">
    <property type="term" value="F:metal ion binding"/>
    <property type="evidence" value="ECO:0007669"/>
    <property type="project" value="UniProtKB-KW"/>
</dbReference>
<evidence type="ECO:0000313" key="10">
    <source>
        <dbReference type="EMBL" id="OGY78967.1"/>
    </source>
</evidence>
<dbReference type="Proteomes" id="UP000177165">
    <property type="component" value="Unassembled WGS sequence"/>
</dbReference>
<dbReference type="STRING" id="1798540.A3B74_03695"/>
<keyword evidence="7" id="KW-0411">Iron-sulfur</keyword>
<comment type="cofactor">
    <cofactor evidence="1">
        <name>pyridoxal 5'-phosphate</name>
        <dbReference type="ChEBI" id="CHEBI:597326"/>
    </cofactor>
</comment>
<dbReference type="AlphaFoldDB" id="A0A1G2ASJ6"/>
<dbReference type="Gene3D" id="3.90.1150.10">
    <property type="entry name" value="Aspartate Aminotransferase, domain 1"/>
    <property type="match status" value="1"/>
</dbReference>
<gene>
    <name evidence="10" type="ORF">A3B74_03695</name>
</gene>
<keyword evidence="4" id="KW-0479">Metal-binding</keyword>
<comment type="similarity">
    <text evidence="2">Belongs to the class-V pyridoxal-phosphate-dependent aminotransferase family. NifS/IscS subfamily.</text>
</comment>
<evidence type="ECO:0000256" key="8">
    <source>
        <dbReference type="ARBA" id="ARBA00050776"/>
    </source>
</evidence>
<sequence length="385" mass="42166">MNRQPIYLDYAAATPVAPEVSQHMQNLSREIFANPSSSHVFGRKARQIIDDARAHIATILHCEVSEIYFTHSATEANNLALRGIAYAARRQYHRNHIVVSAVEHSSILQTAKALEHEDFRVTYLPVDRYGVVQEDALVSAISHDTNLVSIMIANNEVGTIQPIQSYVALVRTCAPYVAFHTDAVQWPGFGTLNTQSLGIDAMTLSGAKIYGPPDCSMLFVRNGIACDPLLFGGRQEHGLWPGTEHAVSIAGFAYALELAEARRSAADSFHARRNIFLETLRSHVSDCVVNGHQDNILPHIVHLTFPGVDQDALLVALDQVGLAVSGGAACDAGAQRISHVIEALHLPKLFKQAHMRLSFGISTSEKELREAAERIVQVVSQLRST</sequence>
<keyword evidence="5" id="KW-0663">Pyridoxal phosphate</keyword>
<dbReference type="InterPro" id="IPR015422">
    <property type="entry name" value="PyrdxlP-dep_Trfase_small"/>
</dbReference>
<evidence type="ECO:0000256" key="1">
    <source>
        <dbReference type="ARBA" id="ARBA00001933"/>
    </source>
</evidence>
<dbReference type="GO" id="GO:0031071">
    <property type="term" value="F:cysteine desulfurase activity"/>
    <property type="evidence" value="ECO:0007669"/>
    <property type="project" value="UniProtKB-EC"/>
</dbReference>
<feature type="domain" description="Aminotransferase class V" evidence="9">
    <location>
        <begin position="6"/>
        <end position="368"/>
    </location>
</feature>